<evidence type="ECO:0000256" key="4">
    <source>
        <dbReference type="ARBA" id="ARBA00023136"/>
    </source>
</evidence>
<comment type="subcellular location">
    <subcellularLocation>
        <location evidence="1">Membrane</location>
        <topology evidence="1">Multi-pass membrane protein</topology>
    </subcellularLocation>
</comment>
<feature type="compositionally biased region" description="Basic and acidic residues" evidence="6">
    <location>
        <begin position="442"/>
        <end position="454"/>
    </location>
</feature>
<name>A0A9P6VXI6_RHOMI</name>
<evidence type="ECO:0000256" key="2">
    <source>
        <dbReference type="ARBA" id="ARBA00022692"/>
    </source>
</evidence>
<feature type="compositionally biased region" description="Acidic residues" evidence="6">
    <location>
        <begin position="531"/>
        <end position="540"/>
    </location>
</feature>
<feature type="region of interest" description="Disordered" evidence="6">
    <location>
        <begin position="116"/>
        <end position="203"/>
    </location>
</feature>
<feature type="region of interest" description="Disordered" evidence="6">
    <location>
        <begin position="378"/>
        <end position="401"/>
    </location>
</feature>
<feature type="region of interest" description="Disordered" evidence="6">
    <location>
        <begin position="494"/>
        <end position="544"/>
    </location>
</feature>
<dbReference type="InterPro" id="IPR051361">
    <property type="entry name" value="ThrE/Ser_Exporter"/>
</dbReference>
<evidence type="ECO:0000256" key="1">
    <source>
        <dbReference type="ARBA" id="ARBA00004141"/>
    </source>
</evidence>
<evidence type="ECO:0000259" key="9">
    <source>
        <dbReference type="Pfam" id="PF12821"/>
    </source>
</evidence>
<organism evidence="10 11">
    <name type="scientific">Rhodotorula mucilaginosa</name>
    <name type="common">Yeast</name>
    <name type="synonym">Rhodotorula rubra</name>
    <dbReference type="NCBI Taxonomy" id="5537"/>
    <lineage>
        <taxon>Eukaryota</taxon>
        <taxon>Fungi</taxon>
        <taxon>Dikarya</taxon>
        <taxon>Basidiomycota</taxon>
        <taxon>Pucciniomycotina</taxon>
        <taxon>Microbotryomycetes</taxon>
        <taxon>Sporidiobolales</taxon>
        <taxon>Sporidiobolaceae</taxon>
        <taxon>Rhodotorula</taxon>
    </lineage>
</organism>
<feature type="compositionally biased region" description="Polar residues" evidence="6">
    <location>
        <begin position="248"/>
        <end position="283"/>
    </location>
</feature>
<dbReference type="OrthoDB" id="413008at2759"/>
<feature type="transmembrane region" description="Helical" evidence="7">
    <location>
        <begin position="1150"/>
        <end position="1170"/>
    </location>
</feature>
<sequence length="1283" mass="135724">MVCATRKNRLTSNIGRSGSSSPADCWSDAASQGVLRLLLVAARKGYDRSSLLFHLARKQWEPSYFSPLPSSSSDLDCAQLEQRELTPAVPATAAVLLLSGRAGKIWRDDLATWEKPISGYTHKPGRGINKPEDGALPNPECAVHTPPYTASDMQSDPRHEPSSDQPYAPDGAPSAPVASTPPSRPGEPRLREPPQAVLRDGQYDAPAAVYDFADMSGEPRDYGANESVPATRSHSGDHSSDETLGGHTASSVTMLDSSQGSSGNRNGTANRRVQWTPNLTTEHTPSHLAINMNDASSPTSRDLASPGASAELARALEAAAVSSAGGTDDEDEGLGIDADGRRNRFFGAGAGANASRAASSDGDPEERLESLKDNMEVYVDPGETDGLPSTSRRNPEDRSNKAAWNLVRGMTMKGQMAGASLRRRKHSNAARGGFSSGTGAAADEKPNSEKDEDGVGRFAERIRQGNLQDIPPDASYASSGAPSGGILSALIALQQQQQQQHGGDDSAPTSGATTPASLGPSSRAASIAEGDFSDEEEEEEERQRFLAKLHEKRARKNQLHHLAGSVGSGVTGVGVAAGRGATAVIGTAGRGAGAVIGTAGRGAGAMIGTAGRGAGAMIGGAGKAVGAAGQALGVNSQRPSKTPSADNTPATGEAGEAKPRPKSTLFTRTRQVVDKADRPDAAKSSAGVFGGLVLGAAALGGVATPTGATLTPDPTREGTHLSRWDAPPVDNRSRSGSAGSSTQGSPQHGRSAPTSPTLPPNSDSPRSQFPLHLSNLKDLPYVVSHKSRHTPGRDSPKKEYSDYFTKETEEEMDRKAWEKEKRRRRKEKAKRKAHEVFITQHVAAILERQQFIMKQARAFMMFGAPSHRLEAQMQATARVLEINCQVIYIPGVMLISFGDAATHTSDIKFLKQANGLDLGKLLTAYLIYYRVIHDQISVTEASRQLDELMVSPPKYALWQQLIIGAAASAFIQPSAFYGSFIDCLMAMPLGALLVLVQVLVSRNDLYSSLFEIVIACIISFIAAALASTHQFCFSAVVSGSVVLILPGYIVLCGSLELANRSIISGSVRLVYAILYSLFLGFGLSIGSEIYARTGLTIYGSTDYTCSALRGDGVPWYRNTIPEWWYFLTIPMYLLVLALRNGQPLFRKETLMMIIIGSAGFVSNFYSGKAFINRPDISSAIGSFIVGIIGNLYGKFTRGSPFVVMVPGVLIQLPSGLSNGGLLRFAQSSDSAGGSSETLYSGGFSTASSLVEVAIGLTVGLFTSAALVNLFGGGRRRGSNLSSF</sequence>
<feature type="compositionally biased region" description="Polar residues" evidence="6">
    <location>
        <begin position="734"/>
        <end position="767"/>
    </location>
</feature>
<comment type="caution">
    <text evidence="10">The sequence shown here is derived from an EMBL/GenBank/DDBJ whole genome shotgun (WGS) entry which is preliminary data.</text>
</comment>
<dbReference type="GO" id="GO:0022857">
    <property type="term" value="F:transmembrane transporter activity"/>
    <property type="evidence" value="ECO:0007669"/>
    <property type="project" value="InterPro"/>
</dbReference>
<reference evidence="10 11" key="1">
    <citation type="submission" date="2020-11" db="EMBL/GenBank/DDBJ databases">
        <title>Kefir isolates.</title>
        <authorList>
            <person name="Marcisauskas S."/>
            <person name="Kim Y."/>
            <person name="Blasche S."/>
        </authorList>
    </citation>
    <scope>NUCLEOTIDE SEQUENCE [LARGE SCALE GENOMIC DNA]</scope>
    <source>
        <strain evidence="10 11">KR</strain>
    </source>
</reference>
<evidence type="ECO:0000256" key="5">
    <source>
        <dbReference type="ARBA" id="ARBA00034125"/>
    </source>
</evidence>
<protein>
    <recommendedName>
        <fullName evidence="12">Pheromone-regulated membrane protein 10</fullName>
    </recommendedName>
</protein>
<feature type="compositionally biased region" description="Polar residues" evidence="6">
    <location>
        <begin position="293"/>
        <end position="302"/>
    </location>
</feature>
<feature type="transmembrane region" description="Helical" evidence="7">
    <location>
        <begin position="1008"/>
        <end position="1027"/>
    </location>
</feature>
<feature type="transmembrane region" description="Helical" evidence="7">
    <location>
        <begin position="1033"/>
        <end position="1057"/>
    </location>
</feature>
<comment type="similarity">
    <text evidence="5">Belongs to the ThrE exporter (TC 2.A.79) family.</text>
</comment>
<dbReference type="Pfam" id="PF06738">
    <property type="entry name" value="ThrE"/>
    <property type="match status" value="1"/>
</dbReference>
<feature type="transmembrane region" description="Helical" evidence="7">
    <location>
        <begin position="1200"/>
        <end position="1225"/>
    </location>
</feature>
<feature type="domain" description="Threonine/Serine exporter ThrE" evidence="9">
    <location>
        <begin position="1147"/>
        <end position="1258"/>
    </location>
</feature>
<feature type="region of interest" description="Disordered" evidence="6">
    <location>
        <begin position="704"/>
        <end position="771"/>
    </location>
</feature>
<feature type="compositionally biased region" description="Low complexity" evidence="6">
    <location>
        <begin position="172"/>
        <end position="181"/>
    </location>
</feature>
<feature type="region of interest" description="Disordered" evidence="6">
    <location>
        <begin position="419"/>
        <end position="454"/>
    </location>
</feature>
<keyword evidence="11" id="KW-1185">Reference proteome</keyword>
<feature type="transmembrane region" description="Helical" evidence="7">
    <location>
        <begin position="1069"/>
        <end position="1091"/>
    </location>
</feature>
<dbReference type="Proteomes" id="UP000777482">
    <property type="component" value="Unassembled WGS sequence"/>
</dbReference>
<feature type="compositionally biased region" description="Polar residues" evidence="6">
    <location>
        <begin position="635"/>
        <end position="650"/>
    </location>
</feature>
<evidence type="ECO:0000256" key="3">
    <source>
        <dbReference type="ARBA" id="ARBA00022989"/>
    </source>
</evidence>
<keyword evidence="3 7" id="KW-1133">Transmembrane helix</keyword>
<keyword evidence="2 7" id="KW-0812">Transmembrane</keyword>
<feature type="transmembrane region" description="Helical" evidence="7">
    <location>
        <begin position="1245"/>
        <end position="1270"/>
    </location>
</feature>
<dbReference type="Pfam" id="PF12821">
    <property type="entry name" value="ThrE_2"/>
    <property type="match status" value="1"/>
</dbReference>
<feature type="region of interest" description="Disordered" evidence="6">
    <location>
        <begin position="216"/>
        <end position="309"/>
    </location>
</feature>
<feature type="transmembrane region" description="Helical" evidence="7">
    <location>
        <begin position="975"/>
        <end position="996"/>
    </location>
</feature>
<dbReference type="PANTHER" id="PTHR31082:SF4">
    <property type="entry name" value="PHEROMONE-REGULATED MEMBRANE PROTEIN 10"/>
    <property type="match status" value="1"/>
</dbReference>
<feature type="compositionally biased region" description="Basic and acidic residues" evidence="6">
    <location>
        <begin position="714"/>
        <end position="723"/>
    </location>
</feature>
<keyword evidence="4 7" id="KW-0472">Membrane</keyword>
<evidence type="ECO:0008006" key="12">
    <source>
        <dbReference type="Google" id="ProtNLM"/>
    </source>
</evidence>
<evidence type="ECO:0000256" key="7">
    <source>
        <dbReference type="SAM" id="Phobius"/>
    </source>
</evidence>
<evidence type="ECO:0000259" key="8">
    <source>
        <dbReference type="Pfam" id="PF06738"/>
    </source>
</evidence>
<feature type="transmembrane region" description="Helical" evidence="7">
    <location>
        <begin position="1176"/>
        <end position="1193"/>
    </location>
</feature>
<dbReference type="PANTHER" id="PTHR31082">
    <property type="entry name" value="PHEROMONE-REGULATED MEMBRANE PROTEIN 10"/>
    <property type="match status" value="1"/>
</dbReference>
<evidence type="ECO:0000313" key="11">
    <source>
        <dbReference type="Proteomes" id="UP000777482"/>
    </source>
</evidence>
<feature type="compositionally biased region" description="Basic and acidic residues" evidence="6">
    <location>
        <begin position="671"/>
        <end position="681"/>
    </location>
</feature>
<feature type="region of interest" description="Disordered" evidence="6">
    <location>
        <begin position="634"/>
        <end position="685"/>
    </location>
</feature>
<dbReference type="InterPro" id="IPR010619">
    <property type="entry name" value="ThrE-like_N"/>
</dbReference>
<feature type="domain" description="Threonine/serine exporter-like N-terminal" evidence="8">
    <location>
        <begin position="851"/>
        <end position="1089"/>
    </location>
</feature>
<proteinExistence type="inferred from homology"/>
<evidence type="ECO:0000313" key="10">
    <source>
        <dbReference type="EMBL" id="KAG0658664.1"/>
    </source>
</evidence>
<feature type="compositionally biased region" description="Polar residues" evidence="6">
    <location>
        <begin position="507"/>
        <end position="524"/>
    </location>
</feature>
<feature type="transmembrane region" description="Helical" evidence="7">
    <location>
        <begin position="1123"/>
        <end position="1138"/>
    </location>
</feature>
<accession>A0A9P6VXI6</accession>
<evidence type="ECO:0000256" key="6">
    <source>
        <dbReference type="SAM" id="MobiDB-lite"/>
    </source>
</evidence>
<dbReference type="InterPro" id="IPR024528">
    <property type="entry name" value="ThrE_2"/>
</dbReference>
<dbReference type="EMBL" id="PUHQ01000063">
    <property type="protein sequence ID" value="KAG0658664.1"/>
    <property type="molecule type" value="Genomic_DNA"/>
</dbReference>
<gene>
    <name evidence="10" type="ORF">C6P46_005658</name>
</gene>